<feature type="compositionally biased region" description="Acidic residues" evidence="1">
    <location>
        <begin position="79"/>
        <end position="92"/>
    </location>
</feature>
<evidence type="ECO:0000256" key="1">
    <source>
        <dbReference type="SAM" id="MobiDB-lite"/>
    </source>
</evidence>
<evidence type="ECO:0000313" key="3">
    <source>
        <dbReference type="Proteomes" id="UP000684084"/>
    </source>
</evidence>
<protein>
    <submittedName>
        <fullName evidence="2">Uncharacterized protein</fullName>
    </submittedName>
</protein>
<proteinExistence type="predicted"/>
<evidence type="ECO:0000313" key="2">
    <source>
        <dbReference type="EMBL" id="CAB5312331.1"/>
    </source>
</evidence>
<reference evidence="2" key="1">
    <citation type="submission" date="2020-05" db="EMBL/GenBank/DDBJ databases">
        <authorList>
            <person name="Rincon C."/>
            <person name="Sanders R I."/>
            <person name="Robbins C."/>
            <person name="Chaturvedi A."/>
        </authorList>
    </citation>
    <scope>NUCLEOTIDE SEQUENCE</scope>
    <source>
        <strain evidence="2">CHB12</strain>
    </source>
</reference>
<comment type="caution">
    <text evidence="2">The sequence shown here is derived from an EMBL/GenBank/DDBJ whole genome shotgun (WGS) entry which is preliminary data.</text>
</comment>
<name>A0A915YQP2_9GLOM</name>
<dbReference type="EMBL" id="CAGKOT010000002">
    <property type="protein sequence ID" value="CAB5312331.1"/>
    <property type="molecule type" value="Genomic_DNA"/>
</dbReference>
<dbReference type="Proteomes" id="UP000684084">
    <property type="component" value="Unassembled WGS sequence"/>
</dbReference>
<dbReference type="AlphaFoldDB" id="A0A915YQP2"/>
<dbReference type="VEuPathDB" id="FungiDB:RhiirFUN_004272"/>
<accession>A0A915YQP2</accession>
<dbReference type="OrthoDB" id="10512625at2759"/>
<organism evidence="2 3">
    <name type="scientific">Rhizophagus irregularis</name>
    <dbReference type="NCBI Taxonomy" id="588596"/>
    <lineage>
        <taxon>Eukaryota</taxon>
        <taxon>Fungi</taxon>
        <taxon>Fungi incertae sedis</taxon>
        <taxon>Mucoromycota</taxon>
        <taxon>Glomeromycotina</taxon>
        <taxon>Glomeromycetes</taxon>
        <taxon>Glomerales</taxon>
        <taxon>Glomeraceae</taxon>
        <taxon>Rhizophagus</taxon>
    </lineage>
</organism>
<feature type="region of interest" description="Disordered" evidence="1">
    <location>
        <begin position="73"/>
        <end position="92"/>
    </location>
</feature>
<gene>
    <name evidence="2" type="ORF">CHRIB12_LOCUS1639</name>
</gene>
<sequence>MPEERQPHILRTITEVSTRLGFALASWRRLRELKPAIRRVLVNLSIKVIIGVKKTIEYRQLQELISEIYLRDDNKNNDENCDNENNDDENSD</sequence>